<gene>
    <name evidence="2" type="ORF">HER27_000905</name>
</gene>
<accession>A0A7X6FAN4</accession>
<sequence length="221" mass="25092">MKYPKAIADNIYEIEEIFSRWPSDVDVTLQQVINWILQFDEPDFHIAIRVLRNVNVVGQRDIRQGLKVAYSKLSRKAIEKGAPVKSTNTLFTSLAGVGKSGAMISYHLRMATDISEENFLSDDTLPFVKRGDIANLVFVDDVISTGRQASKAINETAEKMLLLGVQNMFVLTVCGMREGLDRIQEETKAYTFSAFEYGLLDVNRRPKFTPYRRPILTPHML</sequence>
<dbReference type="Pfam" id="PF24390">
    <property type="entry name" value="PRTase-CE"/>
    <property type="match status" value="1"/>
</dbReference>
<reference evidence="2 3" key="1">
    <citation type="submission" date="2020-11" db="EMBL/GenBank/DDBJ databases">
        <title>Indigenous Rhizobia Nodulating Common beans in Western Kenya.</title>
        <authorList>
            <person name="Wekesa C.S."/>
            <person name="Oelmueller R."/>
            <person name="Furch A.C."/>
        </authorList>
    </citation>
    <scope>NUCLEOTIDE SEQUENCE [LARGE SCALE GENOMIC DNA]</scope>
    <source>
        <strain evidence="3">BS3</strain>
    </source>
</reference>
<dbReference type="AlphaFoldDB" id="A0A7X6FAN4"/>
<dbReference type="InterPro" id="IPR029057">
    <property type="entry name" value="PRTase-like"/>
</dbReference>
<dbReference type="EMBL" id="CP064931">
    <property type="protein sequence ID" value="QPK09174.1"/>
    <property type="molecule type" value="Genomic_DNA"/>
</dbReference>
<dbReference type="InterPro" id="IPR056920">
    <property type="entry name" value="PRTase-CE"/>
</dbReference>
<dbReference type="RefSeq" id="WP_167860895.1">
    <property type="nucleotide sequence ID" value="NZ_CP064931.1"/>
</dbReference>
<dbReference type="Proteomes" id="UP000540266">
    <property type="component" value="Chromosome"/>
</dbReference>
<evidence type="ECO:0000313" key="3">
    <source>
        <dbReference type="Proteomes" id="UP000540266"/>
    </source>
</evidence>
<evidence type="ECO:0000259" key="1">
    <source>
        <dbReference type="Pfam" id="PF24390"/>
    </source>
</evidence>
<organism evidence="2 3">
    <name type="scientific">Rhizobium phaseoli</name>
    <dbReference type="NCBI Taxonomy" id="396"/>
    <lineage>
        <taxon>Bacteria</taxon>
        <taxon>Pseudomonadati</taxon>
        <taxon>Pseudomonadota</taxon>
        <taxon>Alphaproteobacteria</taxon>
        <taxon>Hyphomicrobiales</taxon>
        <taxon>Rhizobiaceae</taxon>
        <taxon>Rhizobium/Agrobacterium group</taxon>
        <taxon>Rhizobium</taxon>
    </lineage>
</organism>
<feature type="domain" description="PRTase-CE" evidence="1">
    <location>
        <begin position="33"/>
        <end position="196"/>
    </location>
</feature>
<evidence type="ECO:0000313" key="2">
    <source>
        <dbReference type="EMBL" id="QPK09174.1"/>
    </source>
</evidence>
<protein>
    <recommendedName>
        <fullName evidence="1">PRTase-CE domain-containing protein</fullName>
    </recommendedName>
</protein>
<proteinExistence type="predicted"/>
<dbReference type="Gene3D" id="3.40.50.2020">
    <property type="match status" value="1"/>
</dbReference>
<name>A0A7X6FAN4_9HYPH</name>